<evidence type="ECO:0000259" key="8">
    <source>
        <dbReference type="Pfam" id="PF08245"/>
    </source>
</evidence>
<dbReference type="AlphaFoldDB" id="A0A645B2Z8"/>
<dbReference type="InterPro" id="IPR036615">
    <property type="entry name" value="Mur_ligase_C_dom_sf"/>
</dbReference>
<dbReference type="SUPFAM" id="SSF53623">
    <property type="entry name" value="MurD-like peptide ligases, catalytic domain"/>
    <property type="match status" value="1"/>
</dbReference>
<dbReference type="InterPro" id="IPR004101">
    <property type="entry name" value="Mur_ligase_C"/>
</dbReference>
<dbReference type="Gene3D" id="3.40.1190.10">
    <property type="entry name" value="Mur-like, catalytic domain"/>
    <property type="match status" value="1"/>
</dbReference>
<keyword evidence="6" id="KW-0460">Magnesium</keyword>
<comment type="caution">
    <text evidence="9">The sequence shown here is derived from an EMBL/GenBank/DDBJ whole genome shotgun (WGS) entry which is preliminary data.</text>
</comment>
<dbReference type="Gene3D" id="3.90.190.20">
    <property type="entry name" value="Mur ligase, C-terminal domain"/>
    <property type="match status" value="1"/>
</dbReference>
<comment type="similarity">
    <text evidence="1">Belongs to the folylpolyglutamate synthase family.</text>
</comment>
<dbReference type="Pfam" id="PF02875">
    <property type="entry name" value="Mur_ligase_C"/>
    <property type="match status" value="1"/>
</dbReference>
<sequence length="301" mass="32226">MLYYKRAGCDIVSLEVGLGGRFDATNVIPCPDVAVITSISLDHTKILGDTVEKIAFEKCGIIKQGGRVVLYPDQPGGVTEVVRRRVAEEGARLIIPYASGILPGAETLDGSDFHYRGLSLHTPLIGEHQLLNVATAVEAALVLRAQGFDLPDEAIVKGVRETKFPGRFEVMRRDPVVVLDGGHNPDGVRVLRKAALQHLRTRSGRLILVMGMLADKDFKQAIPMMAAIADVFIAAPPASPRALATADIAKAAEICTDVREALTIPQAVDMALAEAGPADSILICGSLYLIGEARTYIRGII</sequence>
<keyword evidence="4" id="KW-0547">Nucleotide-binding</keyword>
<dbReference type="PANTHER" id="PTHR11136:SF0">
    <property type="entry name" value="DIHYDROFOLATE SYNTHETASE-RELATED"/>
    <property type="match status" value="1"/>
</dbReference>
<evidence type="ECO:0000256" key="5">
    <source>
        <dbReference type="ARBA" id="ARBA00022840"/>
    </source>
</evidence>
<evidence type="ECO:0000256" key="4">
    <source>
        <dbReference type="ARBA" id="ARBA00022741"/>
    </source>
</evidence>
<keyword evidence="3" id="KW-0479">Metal-binding</keyword>
<dbReference type="PANTHER" id="PTHR11136">
    <property type="entry name" value="FOLYLPOLYGLUTAMATE SYNTHASE-RELATED"/>
    <property type="match status" value="1"/>
</dbReference>
<dbReference type="EC" id="6.3.2.12" evidence="9"/>
<gene>
    <name evidence="9" type="primary">folC_8</name>
    <name evidence="9" type="ORF">SDC9_102893</name>
</gene>
<evidence type="ECO:0000313" key="9">
    <source>
        <dbReference type="EMBL" id="MPM56094.1"/>
    </source>
</evidence>
<dbReference type="InterPro" id="IPR001645">
    <property type="entry name" value="Folylpolyglutamate_synth"/>
</dbReference>
<evidence type="ECO:0000256" key="3">
    <source>
        <dbReference type="ARBA" id="ARBA00022723"/>
    </source>
</evidence>
<dbReference type="InterPro" id="IPR013221">
    <property type="entry name" value="Mur_ligase_cen"/>
</dbReference>
<feature type="domain" description="Mur ligase central" evidence="8">
    <location>
        <begin position="6"/>
        <end position="139"/>
    </location>
</feature>
<accession>A0A645B2Z8</accession>
<feature type="domain" description="Mur ligase C-terminal" evidence="7">
    <location>
        <begin position="166"/>
        <end position="286"/>
    </location>
</feature>
<organism evidence="9">
    <name type="scientific">bioreactor metagenome</name>
    <dbReference type="NCBI Taxonomy" id="1076179"/>
    <lineage>
        <taxon>unclassified sequences</taxon>
        <taxon>metagenomes</taxon>
        <taxon>ecological metagenomes</taxon>
    </lineage>
</organism>
<dbReference type="NCBIfam" id="TIGR01499">
    <property type="entry name" value="folC"/>
    <property type="match status" value="1"/>
</dbReference>
<dbReference type="GO" id="GO:0004326">
    <property type="term" value="F:tetrahydrofolylpolyglutamate synthase activity"/>
    <property type="evidence" value="ECO:0007669"/>
    <property type="project" value="InterPro"/>
</dbReference>
<dbReference type="GO" id="GO:0005524">
    <property type="term" value="F:ATP binding"/>
    <property type="evidence" value="ECO:0007669"/>
    <property type="project" value="UniProtKB-KW"/>
</dbReference>
<evidence type="ECO:0000256" key="1">
    <source>
        <dbReference type="ARBA" id="ARBA00008276"/>
    </source>
</evidence>
<dbReference type="Pfam" id="PF08245">
    <property type="entry name" value="Mur_ligase_M"/>
    <property type="match status" value="1"/>
</dbReference>
<keyword evidence="2 9" id="KW-0436">Ligase</keyword>
<evidence type="ECO:0000256" key="6">
    <source>
        <dbReference type="ARBA" id="ARBA00022842"/>
    </source>
</evidence>
<dbReference type="InterPro" id="IPR036565">
    <property type="entry name" value="Mur-like_cat_sf"/>
</dbReference>
<dbReference type="GO" id="GO:0008841">
    <property type="term" value="F:dihydrofolate synthase activity"/>
    <property type="evidence" value="ECO:0007669"/>
    <property type="project" value="UniProtKB-EC"/>
</dbReference>
<dbReference type="GO" id="GO:0046872">
    <property type="term" value="F:metal ion binding"/>
    <property type="evidence" value="ECO:0007669"/>
    <property type="project" value="UniProtKB-KW"/>
</dbReference>
<proteinExistence type="inferred from homology"/>
<evidence type="ECO:0000259" key="7">
    <source>
        <dbReference type="Pfam" id="PF02875"/>
    </source>
</evidence>
<name>A0A645B2Z8_9ZZZZ</name>
<protein>
    <submittedName>
        <fullName evidence="9">Dihydrofolate synthase/folylpolyglutamate synthase</fullName>
        <ecNumber evidence="9">6.3.2.12</ecNumber>
    </submittedName>
</protein>
<reference evidence="9" key="1">
    <citation type="submission" date="2019-08" db="EMBL/GenBank/DDBJ databases">
        <authorList>
            <person name="Kucharzyk K."/>
            <person name="Murdoch R.W."/>
            <person name="Higgins S."/>
            <person name="Loffler F."/>
        </authorList>
    </citation>
    <scope>NUCLEOTIDE SEQUENCE</scope>
</reference>
<dbReference type="GO" id="GO:0005737">
    <property type="term" value="C:cytoplasm"/>
    <property type="evidence" value="ECO:0007669"/>
    <property type="project" value="TreeGrafter"/>
</dbReference>
<dbReference type="SUPFAM" id="SSF53244">
    <property type="entry name" value="MurD-like peptide ligases, peptide-binding domain"/>
    <property type="match status" value="1"/>
</dbReference>
<evidence type="ECO:0000256" key="2">
    <source>
        <dbReference type="ARBA" id="ARBA00022598"/>
    </source>
</evidence>
<keyword evidence="5" id="KW-0067">ATP-binding</keyword>
<dbReference type="EMBL" id="VSSQ01015578">
    <property type="protein sequence ID" value="MPM56094.1"/>
    <property type="molecule type" value="Genomic_DNA"/>
</dbReference>